<keyword evidence="3" id="KW-1185">Reference proteome</keyword>
<dbReference type="OrthoDB" id="3710927at2"/>
<dbReference type="Gene3D" id="1.10.1220.10">
    <property type="entry name" value="Met repressor-like"/>
    <property type="match status" value="1"/>
</dbReference>
<accession>A0A1D8B172</accession>
<evidence type="ECO:0000259" key="1">
    <source>
        <dbReference type="Pfam" id="PF01402"/>
    </source>
</evidence>
<organism evidence="2 3">
    <name type="scientific">Pauljensenia hongkongensis</name>
    <dbReference type="NCBI Taxonomy" id="178339"/>
    <lineage>
        <taxon>Bacteria</taxon>
        <taxon>Bacillati</taxon>
        <taxon>Actinomycetota</taxon>
        <taxon>Actinomycetes</taxon>
        <taxon>Actinomycetales</taxon>
        <taxon>Actinomycetaceae</taxon>
        <taxon>Pauljensenia</taxon>
    </lineage>
</organism>
<reference evidence="2 3" key="1">
    <citation type="submission" date="2016-09" db="EMBL/GenBank/DDBJ databases">
        <title>Complete genome sequence of Actinomyces hongkongensis HKU8.</title>
        <authorList>
            <person name="Gao Y.-X."/>
            <person name="Zhou Y.-Y."/>
            <person name="Xie Y."/>
            <person name="Wang M."/>
            <person name="Wang S.-J."/>
            <person name="Shen S.-G."/>
        </authorList>
    </citation>
    <scope>NUCLEOTIDE SEQUENCE [LARGE SCALE GENOMIC DNA]</scope>
    <source>
        <strain evidence="2 3">HKU8</strain>
    </source>
</reference>
<dbReference type="Proteomes" id="UP000095214">
    <property type="component" value="Chromosome"/>
</dbReference>
<evidence type="ECO:0000313" key="2">
    <source>
        <dbReference type="EMBL" id="AOS46864.1"/>
    </source>
</evidence>
<dbReference type="CDD" id="cd22231">
    <property type="entry name" value="RHH_NikR_HicB-like"/>
    <property type="match status" value="1"/>
</dbReference>
<sequence length="79" mass="8893">MNGHPVSEAQIDDWVAEAEHGYDVEALRRRGRPRRGDQPARTISVRLTDDEIDGIDRYADKNGGTRSTVIRDALRAFIS</sequence>
<dbReference type="Pfam" id="PF01402">
    <property type="entry name" value="RHH_1"/>
    <property type="match status" value="1"/>
</dbReference>
<name>A0A1D8B172_9ACTO</name>
<dbReference type="InterPro" id="IPR002145">
    <property type="entry name" value="CopG"/>
</dbReference>
<proteinExistence type="predicted"/>
<protein>
    <submittedName>
        <fullName evidence="2">CopG family transcriptional regulator</fullName>
    </submittedName>
</protein>
<dbReference type="RefSeq" id="WP_009743154.1">
    <property type="nucleotide sequence ID" value="NZ_CP017298.1"/>
</dbReference>
<dbReference type="SUPFAM" id="SSF47598">
    <property type="entry name" value="Ribbon-helix-helix"/>
    <property type="match status" value="1"/>
</dbReference>
<dbReference type="InterPro" id="IPR013321">
    <property type="entry name" value="Arc_rbn_hlx_hlx"/>
</dbReference>
<gene>
    <name evidence="2" type="ORF">BH719_02445</name>
</gene>
<evidence type="ECO:0000313" key="3">
    <source>
        <dbReference type="Proteomes" id="UP000095214"/>
    </source>
</evidence>
<feature type="domain" description="Ribbon-helix-helix protein CopG" evidence="1">
    <location>
        <begin position="42"/>
        <end position="77"/>
    </location>
</feature>
<dbReference type="InterPro" id="IPR010985">
    <property type="entry name" value="Ribbon_hlx_hlx"/>
</dbReference>
<dbReference type="AlphaFoldDB" id="A0A1D8B172"/>
<dbReference type="GO" id="GO:0006355">
    <property type="term" value="P:regulation of DNA-templated transcription"/>
    <property type="evidence" value="ECO:0007669"/>
    <property type="project" value="InterPro"/>
</dbReference>
<dbReference type="KEGG" id="phon:BH719_02445"/>
<dbReference type="EMBL" id="CP017298">
    <property type="protein sequence ID" value="AOS46864.1"/>
    <property type="molecule type" value="Genomic_DNA"/>
</dbReference>